<dbReference type="GO" id="GO:0042597">
    <property type="term" value="C:periplasmic space"/>
    <property type="evidence" value="ECO:0007669"/>
    <property type="project" value="UniProtKB-SubCell"/>
</dbReference>
<dbReference type="InterPro" id="IPR047685">
    <property type="entry name" value="CopC-like"/>
</dbReference>
<evidence type="ECO:0000313" key="9">
    <source>
        <dbReference type="EMBL" id="SMF77834.1"/>
    </source>
</evidence>
<organism evidence="9 10">
    <name type="scientific">Trinickia caryophylli</name>
    <name type="common">Paraburkholderia caryophylli</name>
    <dbReference type="NCBI Taxonomy" id="28094"/>
    <lineage>
        <taxon>Bacteria</taxon>
        <taxon>Pseudomonadati</taxon>
        <taxon>Pseudomonadota</taxon>
        <taxon>Betaproteobacteria</taxon>
        <taxon>Burkholderiales</taxon>
        <taxon>Burkholderiaceae</taxon>
        <taxon>Trinickia</taxon>
    </lineage>
</organism>
<dbReference type="PANTHER" id="PTHR34820:SF4">
    <property type="entry name" value="INNER MEMBRANE PROTEIN YEBZ"/>
    <property type="match status" value="1"/>
</dbReference>
<evidence type="ECO:0000256" key="4">
    <source>
        <dbReference type="ARBA" id="ARBA00022729"/>
    </source>
</evidence>
<dbReference type="Pfam" id="PF04234">
    <property type="entry name" value="CopC"/>
    <property type="match status" value="1"/>
</dbReference>
<dbReference type="PANTHER" id="PTHR34820">
    <property type="entry name" value="INNER MEMBRANE PROTEIN YEBZ"/>
    <property type="match status" value="1"/>
</dbReference>
<comment type="similarity">
    <text evidence="2">Belongs to the CopC family.</text>
</comment>
<gene>
    <name evidence="9" type="ORF">SAMN06295900_12019</name>
</gene>
<dbReference type="GO" id="GO:0006825">
    <property type="term" value="P:copper ion transport"/>
    <property type="evidence" value="ECO:0007669"/>
    <property type="project" value="InterPro"/>
</dbReference>
<comment type="subcellular location">
    <subcellularLocation>
        <location evidence="1">Periplasm</location>
    </subcellularLocation>
</comment>
<name>A0A1X7H0U6_TRICW</name>
<feature type="signal peptide" evidence="7">
    <location>
        <begin position="1"/>
        <end position="26"/>
    </location>
</feature>
<dbReference type="InterPro" id="IPR032694">
    <property type="entry name" value="CopC/D"/>
</dbReference>
<dbReference type="GeneID" id="95550937"/>
<sequence>MQVTLKYSMRAFAAAMLFAAAQLAQAHAHMTRAEPAVGAAVAAPKQVTLEFDDALEPAFSSVEVTDAAGKTVTSGKSRIDGHDKKRMSVDLETLTPGTYRVKWVAVAADGHRTERSYTFDVKH</sequence>
<dbReference type="GO" id="GO:0046688">
    <property type="term" value="P:response to copper ion"/>
    <property type="evidence" value="ECO:0007669"/>
    <property type="project" value="InterPro"/>
</dbReference>
<dbReference type="InterPro" id="IPR014755">
    <property type="entry name" value="Cu-Rt/internalin_Ig-like"/>
</dbReference>
<dbReference type="Proteomes" id="UP000192911">
    <property type="component" value="Unassembled WGS sequence"/>
</dbReference>
<dbReference type="STRING" id="28094.SAMN06295900_12019"/>
<dbReference type="RefSeq" id="WP_085230399.1">
    <property type="nucleotide sequence ID" value="NZ_BSQD01000018.1"/>
</dbReference>
<dbReference type="InterPro" id="IPR014756">
    <property type="entry name" value="Ig_E-set"/>
</dbReference>
<keyword evidence="3" id="KW-0479">Metal-binding</keyword>
<keyword evidence="6" id="KW-0186">Copper</keyword>
<feature type="chain" id="PRO_5013140946" description="CopC domain-containing protein" evidence="7">
    <location>
        <begin position="27"/>
        <end position="123"/>
    </location>
</feature>
<dbReference type="NCBIfam" id="NF033814">
    <property type="entry name" value="copper_CopC"/>
    <property type="match status" value="1"/>
</dbReference>
<dbReference type="AlphaFoldDB" id="A0A1X7H0U6"/>
<protein>
    <recommendedName>
        <fullName evidence="8">CopC domain-containing protein</fullName>
    </recommendedName>
</protein>
<keyword evidence="10" id="KW-1185">Reference proteome</keyword>
<dbReference type="GO" id="GO:0005886">
    <property type="term" value="C:plasma membrane"/>
    <property type="evidence" value="ECO:0007669"/>
    <property type="project" value="TreeGrafter"/>
</dbReference>
<feature type="domain" description="CopC" evidence="8">
    <location>
        <begin position="27"/>
        <end position="121"/>
    </location>
</feature>
<evidence type="ECO:0000256" key="6">
    <source>
        <dbReference type="ARBA" id="ARBA00023008"/>
    </source>
</evidence>
<evidence type="ECO:0000256" key="2">
    <source>
        <dbReference type="ARBA" id="ARBA00010509"/>
    </source>
</evidence>
<keyword evidence="4 7" id="KW-0732">Signal</keyword>
<accession>A0A1X7H0U6</accession>
<evidence type="ECO:0000256" key="3">
    <source>
        <dbReference type="ARBA" id="ARBA00022723"/>
    </source>
</evidence>
<dbReference type="EMBL" id="FXAH01000020">
    <property type="protein sequence ID" value="SMF77834.1"/>
    <property type="molecule type" value="Genomic_DNA"/>
</dbReference>
<proteinExistence type="inferred from homology"/>
<evidence type="ECO:0000313" key="10">
    <source>
        <dbReference type="Proteomes" id="UP000192911"/>
    </source>
</evidence>
<dbReference type="Gene3D" id="2.60.40.1220">
    <property type="match status" value="1"/>
</dbReference>
<dbReference type="InterPro" id="IPR007348">
    <property type="entry name" value="CopC_dom"/>
</dbReference>
<evidence type="ECO:0000256" key="7">
    <source>
        <dbReference type="SAM" id="SignalP"/>
    </source>
</evidence>
<keyword evidence="5" id="KW-0574">Periplasm</keyword>
<reference evidence="10" key="1">
    <citation type="submission" date="2017-04" db="EMBL/GenBank/DDBJ databases">
        <authorList>
            <person name="Varghese N."/>
            <person name="Submissions S."/>
        </authorList>
    </citation>
    <scope>NUCLEOTIDE SEQUENCE [LARGE SCALE GENOMIC DNA]</scope>
    <source>
        <strain evidence="10">Ballard 720</strain>
    </source>
</reference>
<evidence type="ECO:0000256" key="5">
    <source>
        <dbReference type="ARBA" id="ARBA00022764"/>
    </source>
</evidence>
<evidence type="ECO:0000259" key="8">
    <source>
        <dbReference type="Pfam" id="PF04234"/>
    </source>
</evidence>
<dbReference type="SUPFAM" id="SSF81296">
    <property type="entry name" value="E set domains"/>
    <property type="match status" value="1"/>
</dbReference>
<dbReference type="GO" id="GO:0005507">
    <property type="term" value="F:copper ion binding"/>
    <property type="evidence" value="ECO:0007669"/>
    <property type="project" value="InterPro"/>
</dbReference>
<dbReference type="OrthoDB" id="9796814at2"/>
<evidence type="ECO:0000256" key="1">
    <source>
        <dbReference type="ARBA" id="ARBA00004418"/>
    </source>
</evidence>